<protein>
    <submittedName>
        <fullName evidence="2">Uncharacterized protein</fullName>
    </submittedName>
</protein>
<feature type="compositionally biased region" description="Acidic residues" evidence="1">
    <location>
        <begin position="91"/>
        <end position="101"/>
    </location>
</feature>
<dbReference type="AlphaFoldDB" id="A0A3N4H7K7"/>
<evidence type="ECO:0000313" key="3">
    <source>
        <dbReference type="Proteomes" id="UP000275078"/>
    </source>
</evidence>
<feature type="compositionally biased region" description="Basic residues" evidence="1">
    <location>
        <begin position="510"/>
        <end position="526"/>
    </location>
</feature>
<reference evidence="2 3" key="1">
    <citation type="journal article" date="2018" name="Nat. Ecol. Evol.">
        <title>Pezizomycetes genomes reveal the molecular basis of ectomycorrhizal truffle lifestyle.</title>
        <authorList>
            <person name="Murat C."/>
            <person name="Payen T."/>
            <person name="Noel B."/>
            <person name="Kuo A."/>
            <person name="Morin E."/>
            <person name="Chen J."/>
            <person name="Kohler A."/>
            <person name="Krizsan K."/>
            <person name="Balestrini R."/>
            <person name="Da Silva C."/>
            <person name="Montanini B."/>
            <person name="Hainaut M."/>
            <person name="Levati E."/>
            <person name="Barry K.W."/>
            <person name="Belfiori B."/>
            <person name="Cichocki N."/>
            <person name="Clum A."/>
            <person name="Dockter R.B."/>
            <person name="Fauchery L."/>
            <person name="Guy J."/>
            <person name="Iotti M."/>
            <person name="Le Tacon F."/>
            <person name="Lindquist E.A."/>
            <person name="Lipzen A."/>
            <person name="Malagnac F."/>
            <person name="Mello A."/>
            <person name="Molinier V."/>
            <person name="Miyauchi S."/>
            <person name="Poulain J."/>
            <person name="Riccioni C."/>
            <person name="Rubini A."/>
            <person name="Sitrit Y."/>
            <person name="Splivallo R."/>
            <person name="Traeger S."/>
            <person name="Wang M."/>
            <person name="Zifcakova L."/>
            <person name="Wipf D."/>
            <person name="Zambonelli A."/>
            <person name="Paolocci F."/>
            <person name="Nowrousian M."/>
            <person name="Ottonello S."/>
            <person name="Baldrian P."/>
            <person name="Spatafora J.W."/>
            <person name="Henrissat B."/>
            <person name="Nagy L.G."/>
            <person name="Aury J.M."/>
            <person name="Wincker P."/>
            <person name="Grigoriev I.V."/>
            <person name="Bonfante P."/>
            <person name="Martin F.M."/>
        </authorList>
    </citation>
    <scope>NUCLEOTIDE SEQUENCE [LARGE SCALE GENOMIC DNA]</scope>
    <source>
        <strain evidence="2 3">RN42</strain>
    </source>
</reference>
<sequence length="526" mass="59191">MEDWGPFEEEERAFIRASSWVNPNPTNVVEWEDEDGCIRESLLYPLEGEENDIIAISRVHPASTNINIKKESSPSSPSSPSPASCSKDSGDIMDTDSDNDSELSSVPSDLSLTPPPMMDFGSGPNQLQYKIRPAVQTDSEVYRRGQHLINLGAITPQNFPGTFQKGLGSFEQQTEGLIHDWNLTQGDVKVFRSRVKSEIMDRDKGWKGVYPSICEHPEEIEQFQVISVADDGVMKILDPDGVLQAYRFKVPTPVTDALQAASEQLPAKGKRSSGKYGNKPAFSKELPTDGAAGWDWIESTELATEFINHLLQMEVPEEFVKGNSKELRQELKAYHKHMMETDNTYKKKIGKLFTGSEERDFVPPFGAFHGVCINRGVEADDSQTHLDWLDDPNNPNIVIPFGSKFEDGRLVLWQLKVVIEVPLGWGILFPGALIAHRLTPVKGVRNSVDYFLHKSLYDWLAKRINTNPHLGKERKEKAKDPNRKKSLRAKKNQKTRAEHRKGQKGVLKEKRGRQARVMKAGKKCNN</sequence>
<feature type="region of interest" description="Disordered" evidence="1">
    <location>
        <begin position="67"/>
        <end position="121"/>
    </location>
</feature>
<dbReference type="Gene3D" id="3.60.130.30">
    <property type="match status" value="1"/>
</dbReference>
<dbReference type="OrthoDB" id="5414467at2759"/>
<evidence type="ECO:0000256" key="1">
    <source>
        <dbReference type="SAM" id="MobiDB-lite"/>
    </source>
</evidence>
<feature type="region of interest" description="Disordered" evidence="1">
    <location>
        <begin position="263"/>
        <end position="282"/>
    </location>
</feature>
<dbReference type="Proteomes" id="UP000275078">
    <property type="component" value="Unassembled WGS sequence"/>
</dbReference>
<proteinExistence type="predicted"/>
<evidence type="ECO:0000313" key="2">
    <source>
        <dbReference type="EMBL" id="RPA70833.1"/>
    </source>
</evidence>
<feature type="compositionally biased region" description="Basic and acidic residues" evidence="1">
    <location>
        <begin position="470"/>
        <end position="483"/>
    </location>
</feature>
<feature type="region of interest" description="Disordered" evidence="1">
    <location>
        <begin position="468"/>
        <end position="526"/>
    </location>
</feature>
<dbReference type="EMBL" id="ML120039">
    <property type="protein sequence ID" value="RPA70833.1"/>
    <property type="molecule type" value="Genomic_DNA"/>
</dbReference>
<feature type="compositionally biased region" description="Low complexity" evidence="1">
    <location>
        <begin position="73"/>
        <end position="86"/>
    </location>
</feature>
<feature type="compositionally biased region" description="Polar residues" evidence="1">
    <location>
        <begin position="102"/>
        <end position="111"/>
    </location>
</feature>
<keyword evidence="3" id="KW-1185">Reference proteome</keyword>
<organism evidence="2 3">
    <name type="scientific">Ascobolus immersus RN42</name>
    <dbReference type="NCBI Taxonomy" id="1160509"/>
    <lineage>
        <taxon>Eukaryota</taxon>
        <taxon>Fungi</taxon>
        <taxon>Dikarya</taxon>
        <taxon>Ascomycota</taxon>
        <taxon>Pezizomycotina</taxon>
        <taxon>Pezizomycetes</taxon>
        <taxon>Pezizales</taxon>
        <taxon>Ascobolaceae</taxon>
        <taxon>Ascobolus</taxon>
    </lineage>
</organism>
<dbReference type="STRING" id="1160509.A0A3N4H7K7"/>
<gene>
    <name evidence="2" type="ORF">BJ508DRAFT_336739</name>
</gene>
<name>A0A3N4H7K7_ASCIM</name>
<accession>A0A3N4H7K7</accession>
<feature type="compositionally biased region" description="Basic residues" evidence="1">
    <location>
        <begin position="484"/>
        <end position="503"/>
    </location>
</feature>